<evidence type="ECO:0000256" key="2">
    <source>
        <dbReference type="SAM" id="MobiDB-lite"/>
    </source>
</evidence>
<feature type="compositionally biased region" description="Basic and acidic residues" evidence="2">
    <location>
        <begin position="266"/>
        <end position="290"/>
    </location>
</feature>
<feature type="region of interest" description="Disordered" evidence="2">
    <location>
        <begin position="154"/>
        <end position="306"/>
    </location>
</feature>
<dbReference type="EMBL" id="HBUF01642258">
    <property type="protein sequence ID" value="CAG6785194.1"/>
    <property type="molecule type" value="Transcribed_RNA"/>
</dbReference>
<evidence type="ECO:0000313" key="3">
    <source>
        <dbReference type="EMBL" id="CAG6785194.1"/>
    </source>
</evidence>
<feature type="compositionally biased region" description="Polar residues" evidence="2">
    <location>
        <begin position="205"/>
        <end position="218"/>
    </location>
</feature>
<protein>
    <submittedName>
        <fullName evidence="3">Uncharacterized protein</fullName>
    </submittedName>
</protein>
<feature type="coiled-coil region" evidence="1">
    <location>
        <begin position="384"/>
        <end position="411"/>
    </location>
</feature>
<feature type="region of interest" description="Disordered" evidence="2">
    <location>
        <begin position="1"/>
        <end position="42"/>
    </location>
</feature>
<proteinExistence type="predicted"/>
<keyword evidence="1" id="KW-0175">Coiled coil</keyword>
<name>A0A8D9BH35_9HEMI</name>
<feature type="compositionally biased region" description="Low complexity" evidence="2">
    <location>
        <begin position="235"/>
        <end position="247"/>
    </location>
</feature>
<feature type="compositionally biased region" description="Polar residues" evidence="2">
    <location>
        <begin position="255"/>
        <end position="264"/>
    </location>
</feature>
<reference evidence="3" key="1">
    <citation type="submission" date="2021-05" db="EMBL/GenBank/DDBJ databases">
        <authorList>
            <person name="Alioto T."/>
            <person name="Alioto T."/>
            <person name="Gomez Garrido J."/>
        </authorList>
    </citation>
    <scope>NUCLEOTIDE SEQUENCE</scope>
</reference>
<sequence length="687" mass="77516">MSGKNNRSAGNHRNGHSQGDSGRWISNNQSSSYDLNNGSSAGVSPWVQNVSDGAYGYGTQSYGSSSYANNYNAERNSYSFADRGYSAERGYNPVASGFAGASSRGQASSYKDPDSILKELGKCYLSTLSNGGAPGPRSGYGNYSQGNYRYAGGYGKSNMSPRSRGFQQGQGRTNLGQVKRVRESSQSGPHGAGGPGNKNSKKQRLNSGKQSESNQTKQYFAKPQVNGKVNKQPVNNAPKAKNGNKPGEMTKKGNNRQNAAQKRGQNVREGKKQKRNTDNKRSRPDGEQKIKPRQKGTGNKNRLTRRYNKLKENKFLDDNARVLVAFLRQSLEDVVPEDHMHSILVYYYLIKHRNAVQLYQYEVKTSLDKKFGTETDEETKKAKRDFLIAEKKQVLEELKTVNEEENNEELNGKLIDECIELVTKDVYPEELVPQDEDYIENPEVTRTVEDLTHEFQLQFLTFVYDQFGYSLPEKRGTLEQKLKFHLNNGIIPALLVELAQSTTLRLGDSIDLPDILAKGLVRWTFNSMFLRQKSENFNRAIHRRQVAQNEHLQTSVLDLLPPETKWSTKFVRDFSEVILMFDNIATIAKYKLIHYTPFINLSKEVKQGIFNELASTVYSEVFEILKNDVLPLRERTFEKMEGVIDDEDKTETQNSEGDNKDETSAIESDNKDETSAIEKPNETMDTS</sequence>
<feature type="region of interest" description="Disordered" evidence="2">
    <location>
        <begin position="641"/>
        <end position="687"/>
    </location>
</feature>
<accession>A0A8D9BH35</accession>
<feature type="compositionally biased region" description="Basic and acidic residues" evidence="2">
    <location>
        <begin position="657"/>
        <end position="687"/>
    </location>
</feature>
<evidence type="ECO:0000256" key="1">
    <source>
        <dbReference type="SAM" id="Coils"/>
    </source>
</evidence>
<feature type="compositionally biased region" description="Polar residues" evidence="2">
    <location>
        <begin position="157"/>
        <end position="176"/>
    </location>
</feature>
<dbReference type="AlphaFoldDB" id="A0A8D9BH35"/>
<dbReference type="EMBL" id="HBUF01642259">
    <property type="protein sequence ID" value="CAG6785195.1"/>
    <property type="molecule type" value="Transcribed_RNA"/>
</dbReference>
<organism evidence="3">
    <name type="scientific">Cacopsylla melanoneura</name>
    <dbReference type="NCBI Taxonomy" id="428564"/>
    <lineage>
        <taxon>Eukaryota</taxon>
        <taxon>Metazoa</taxon>
        <taxon>Ecdysozoa</taxon>
        <taxon>Arthropoda</taxon>
        <taxon>Hexapoda</taxon>
        <taxon>Insecta</taxon>
        <taxon>Pterygota</taxon>
        <taxon>Neoptera</taxon>
        <taxon>Paraneoptera</taxon>
        <taxon>Hemiptera</taxon>
        <taxon>Sternorrhyncha</taxon>
        <taxon>Psylloidea</taxon>
        <taxon>Psyllidae</taxon>
        <taxon>Psyllinae</taxon>
        <taxon>Cacopsylla</taxon>
    </lineage>
</organism>